<feature type="compositionally biased region" description="Basic residues" evidence="1">
    <location>
        <begin position="140"/>
        <end position="150"/>
    </location>
</feature>
<reference evidence="2" key="2">
    <citation type="journal article" date="2015" name="Data Brief">
        <title>Shoot transcriptome of the giant reed, Arundo donax.</title>
        <authorList>
            <person name="Barrero R.A."/>
            <person name="Guerrero F.D."/>
            <person name="Moolhuijzen P."/>
            <person name="Goolsby J.A."/>
            <person name="Tidwell J."/>
            <person name="Bellgard S.E."/>
            <person name="Bellgard M.I."/>
        </authorList>
    </citation>
    <scope>NUCLEOTIDE SEQUENCE</scope>
    <source>
        <tissue evidence="2">Shoot tissue taken approximately 20 cm above the soil surface</tissue>
    </source>
</reference>
<accession>A0A0A9E8M6</accession>
<name>A0A0A9E8M6_ARUDO</name>
<dbReference type="EMBL" id="GBRH01202502">
    <property type="protein sequence ID" value="JAD95393.1"/>
    <property type="molecule type" value="Transcribed_RNA"/>
</dbReference>
<reference evidence="2" key="1">
    <citation type="submission" date="2014-09" db="EMBL/GenBank/DDBJ databases">
        <authorList>
            <person name="Magalhaes I.L.F."/>
            <person name="Oliveira U."/>
            <person name="Santos F.R."/>
            <person name="Vidigal T.H.D.A."/>
            <person name="Brescovit A.D."/>
            <person name="Santos A.J."/>
        </authorList>
    </citation>
    <scope>NUCLEOTIDE SEQUENCE</scope>
    <source>
        <tissue evidence="2">Shoot tissue taken approximately 20 cm above the soil surface</tissue>
    </source>
</reference>
<proteinExistence type="predicted"/>
<evidence type="ECO:0000256" key="1">
    <source>
        <dbReference type="SAM" id="MobiDB-lite"/>
    </source>
</evidence>
<evidence type="ECO:0000313" key="2">
    <source>
        <dbReference type="EMBL" id="JAD95393.1"/>
    </source>
</evidence>
<organism evidence="2">
    <name type="scientific">Arundo donax</name>
    <name type="common">Giant reed</name>
    <name type="synonym">Donax arundinaceus</name>
    <dbReference type="NCBI Taxonomy" id="35708"/>
    <lineage>
        <taxon>Eukaryota</taxon>
        <taxon>Viridiplantae</taxon>
        <taxon>Streptophyta</taxon>
        <taxon>Embryophyta</taxon>
        <taxon>Tracheophyta</taxon>
        <taxon>Spermatophyta</taxon>
        <taxon>Magnoliopsida</taxon>
        <taxon>Liliopsida</taxon>
        <taxon>Poales</taxon>
        <taxon>Poaceae</taxon>
        <taxon>PACMAD clade</taxon>
        <taxon>Arundinoideae</taxon>
        <taxon>Arundineae</taxon>
        <taxon>Arundo</taxon>
    </lineage>
</organism>
<dbReference type="AlphaFoldDB" id="A0A0A9E8M6"/>
<sequence length="237" mass="27422">MDLDRRQPRARLRAGARREHALQALHPPLPHPLPRRRQHRALLVLRQDRLRARHRARLLLRLRQVHAAVDVAAGGAPARGPQGHAMAHRARALALVQQQQLPLHGGRDDARPVRELARQGQGRPRPRRPCPRLRAQPPRLQHRLRHRQRQVHAGPGHGGAGLRHHRRRRQHRGHRQQLHAAAAELLGVPGGQLRARHLRDREPDARLLRVAPQSRRRQGRCRRRLVHQQVLDAHRRL</sequence>
<feature type="region of interest" description="Disordered" evidence="1">
    <location>
        <begin position="103"/>
        <end position="163"/>
    </location>
</feature>
<protein>
    <submittedName>
        <fullName evidence="2">Uncharacterized protein</fullName>
    </submittedName>
</protein>
<feature type="compositionally biased region" description="Basic and acidic residues" evidence="1">
    <location>
        <begin position="105"/>
        <end position="117"/>
    </location>
</feature>